<keyword evidence="9" id="KW-1185">Reference proteome</keyword>
<dbReference type="PROSITE" id="PS50850">
    <property type="entry name" value="MFS"/>
    <property type="match status" value="1"/>
</dbReference>
<name>A0ABY3X0Y2_9GAMM</name>
<dbReference type="PANTHER" id="PTHR43124:SF3">
    <property type="entry name" value="CHLORAMPHENICOL EFFLUX PUMP RV0191"/>
    <property type="match status" value="1"/>
</dbReference>
<dbReference type="PANTHER" id="PTHR43124">
    <property type="entry name" value="PURINE EFFLUX PUMP PBUE"/>
    <property type="match status" value="1"/>
</dbReference>
<evidence type="ECO:0000313" key="9">
    <source>
        <dbReference type="Proteomes" id="UP000829542"/>
    </source>
</evidence>
<evidence type="ECO:0000256" key="4">
    <source>
        <dbReference type="ARBA" id="ARBA00022989"/>
    </source>
</evidence>
<organism evidence="8 9">
    <name type="scientific">Ignatzschineria rhizosphaerae</name>
    <dbReference type="NCBI Taxonomy" id="2923279"/>
    <lineage>
        <taxon>Bacteria</taxon>
        <taxon>Pseudomonadati</taxon>
        <taxon>Pseudomonadota</taxon>
        <taxon>Gammaproteobacteria</taxon>
        <taxon>Cardiobacteriales</taxon>
        <taxon>Ignatzschineriaceae</taxon>
        <taxon>Ignatzschineria</taxon>
    </lineage>
</organism>
<feature type="transmembrane region" description="Helical" evidence="6">
    <location>
        <begin position="207"/>
        <end position="231"/>
    </location>
</feature>
<accession>A0ABY3X0Y2</accession>
<dbReference type="InterPro" id="IPR050189">
    <property type="entry name" value="MFS_Efflux_Transporters"/>
</dbReference>
<comment type="subcellular location">
    <subcellularLocation>
        <location evidence="1">Cell membrane</location>
        <topology evidence="1">Multi-pass membrane protein</topology>
    </subcellularLocation>
</comment>
<proteinExistence type="predicted"/>
<keyword evidence="5 6" id="KW-0472">Membrane</keyword>
<gene>
    <name evidence="8" type="ORF">MMG00_01355</name>
</gene>
<feature type="transmembrane region" description="Helical" evidence="6">
    <location>
        <begin position="103"/>
        <end position="124"/>
    </location>
</feature>
<sequence length="243" mass="27159">MRLLKFNRITVITLIIFGVQFVNALEYMMVTPLFPFMAKGLGQTVNQAGYVASSYTLASVLSGLVGFFLLDRFNKKRILLLSLLMIGFLTSMIPWITHFSLLLSVRFITGMFGGLVLGTAMALLLDAIPQDQRSKVIAFVLTAFPLVSIAGLPLMLWLAEVWHWHSAFYLLAVICLFCAIAIIFGIKDDKPVQEVELPLRPQIKMSLRLLIAAALPGISNLGTFMFIPLFVRNRRVVYTSVLK</sequence>
<feature type="transmembrane region" description="Helical" evidence="6">
    <location>
        <begin position="164"/>
        <end position="186"/>
    </location>
</feature>
<dbReference type="Proteomes" id="UP000829542">
    <property type="component" value="Chromosome"/>
</dbReference>
<evidence type="ECO:0000256" key="1">
    <source>
        <dbReference type="ARBA" id="ARBA00004651"/>
    </source>
</evidence>
<evidence type="ECO:0000256" key="3">
    <source>
        <dbReference type="ARBA" id="ARBA00022692"/>
    </source>
</evidence>
<dbReference type="SUPFAM" id="SSF103473">
    <property type="entry name" value="MFS general substrate transporter"/>
    <property type="match status" value="1"/>
</dbReference>
<dbReference type="Pfam" id="PF07690">
    <property type="entry name" value="MFS_1"/>
    <property type="match status" value="1"/>
</dbReference>
<keyword evidence="2" id="KW-1003">Cell membrane</keyword>
<feature type="transmembrane region" description="Helical" evidence="6">
    <location>
        <begin position="77"/>
        <end position="97"/>
    </location>
</feature>
<evidence type="ECO:0000313" key="8">
    <source>
        <dbReference type="EMBL" id="UNM96538.1"/>
    </source>
</evidence>
<protein>
    <submittedName>
        <fullName evidence="8">MFS transporter</fullName>
    </submittedName>
</protein>
<evidence type="ECO:0000259" key="7">
    <source>
        <dbReference type="PROSITE" id="PS50850"/>
    </source>
</evidence>
<feature type="transmembrane region" description="Helical" evidence="6">
    <location>
        <begin position="48"/>
        <end position="70"/>
    </location>
</feature>
<dbReference type="InterPro" id="IPR011701">
    <property type="entry name" value="MFS"/>
</dbReference>
<evidence type="ECO:0000256" key="5">
    <source>
        <dbReference type="ARBA" id="ARBA00023136"/>
    </source>
</evidence>
<dbReference type="RefSeq" id="WP_242150301.1">
    <property type="nucleotide sequence ID" value="NZ_CP093379.1"/>
</dbReference>
<dbReference type="Gene3D" id="1.20.1250.20">
    <property type="entry name" value="MFS general substrate transporter like domains"/>
    <property type="match status" value="1"/>
</dbReference>
<feature type="domain" description="Major facilitator superfamily (MFS) profile" evidence="7">
    <location>
        <begin position="12"/>
        <end position="243"/>
    </location>
</feature>
<dbReference type="EMBL" id="CP093379">
    <property type="protein sequence ID" value="UNM96538.1"/>
    <property type="molecule type" value="Genomic_DNA"/>
</dbReference>
<feature type="transmembrane region" description="Helical" evidence="6">
    <location>
        <begin position="136"/>
        <end position="158"/>
    </location>
</feature>
<keyword evidence="3 6" id="KW-0812">Transmembrane</keyword>
<evidence type="ECO:0000256" key="6">
    <source>
        <dbReference type="SAM" id="Phobius"/>
    </source>
</evidence>
<reference evidence="8 9" key="1">
    <citation type="submission" date="2022-03" db="EMBL/GenBank/DDBJ databases">
        <title>Ignatzschineria rhizosphaerae HR5S32.</title>
        <authorList>
            <person name="Sun J.Q."/>
            <person name="Feng J.Y."/>
        </authorList>
    </citation>
    <scope>NUCLEOTIDE SEQUENCE [LARGE SCALE GENOMIC DNA]</scope>
    <source>
        <strain evidence="8 9">HR5S32</strain>
    </source>
</reference>
<dbReference type="InterPro" id="IPR036259">
    <property type="entry name" value="MFS_trans_sf"/>
</dbReference>
<keyword evidence="4 6" id="KW-1133">Transmembrane helix</keyword>
<dbReference type="InterPro" id="IPR020846">
    <property type="entry name" value="MFS_dom"/>
</dbReference>
<evidence type="ECO:0000256" key="2">
    <source>
        <dbReference type="ARBA" id="ARBA00022475"/>
    </source>
</evidence>